<organism evidence="7 8">
    <name type="scientific">Hemibagrus guttatus</name>
    <dbReference type="NCBI Taxonomy" id="175788"/>
    <lineage>
        <taxon>Eukaryota</taxon>
        <taxon>Metazoa</taxon>
        <taxon>Chordata</taxon>
        <taxon>Craniata</taxon>
        <taxon>Vertebrata</taxon>
        <taxon>Euteleostomi</taxon>
        <taxon>Actinopterygii</taxon>
        <taxon>Neopterygii</taxon>
        <taxon>Teleostei</taxon>
        <taxon>Ostariophysi</taxon>
        <taxon>Siluriformes</taxon>
        <taxon>Bagridae</taxon>
        <taxon>Hemibagrus</taxon>
    </lineage>
</organism>
<proteinExistence type="predicted"/>
<evidence type="ECO:0000256" key="3">
    <source>
        <dbReference type="ARBA" id="ARBA00022989"/>
    </source>
</evidence>
<comment type="subcellular location">
    <subcellularLocation>
        <location evidence="1">Membrane</location>
        <topology evidence="1">Multi-pass membrane protein</topology>
    </subcellularLocation>
</comment>
<keyword evidence="4 6" id="KW-0472">Membrane</keyword>
<protein>
    <recommendedName>
        <fullName evidence="9">Tetraspanin</fullName>
    </recommendedName>
</protein>
<evidence type="ECO:0000256" key="4">
    <source>
        <dbReference type="ARBA" id="ARBA00023136"/>
    </source>
</evidence>
<keyword evidence="8" id="KW-1185">Reference proteome</keyword>
<evidence type="ECO:0000313" key="8">
    <source>
        <dbReference type="Proteomes" id="UP001274896"/>
    </source>
</evidence>
<dbReference type="GO" id="GO:0005886">
    <property type="term" value="C:plasma membrane"/>
    <property type="evidence" value="ECO:0007669"/>
    <property type="project" value="TreeGrafter"/>
</dbReference>
<name>A0AAE0QCI3_9TELE</name>
<dbReference type="EMBL" id="JAUCMX010000018">
    <property type="protein sequence ID" value="KAK3518193.1"/>
    <property type="molecule type" value="Genomic_DNA"/>
</dbReference>
<keyword evidence="2 6" id="KW-0812">Transmembrane</keyword>
<keyword evidence="3 6" id="KW-1133">Transmembrane helix</keyword>
<feature type="transmembrane region" description="Helical" evidence="6">
    <location>
        <begin position="40"/>
        <end position="62"/>
    </location>
</feature>
<gene>
    <name evidence="7" type="ORF">QTP70_033887</name>
</gene>
<dbReference type="CDD" id="cd03127">
    <property type="entry name" value="tetraspanin_LEL"/>
    <property type="match status" value="1"/>
</dbReference>
<dbReference type="PANTHER" id="PTHR19282:SF516">
    <property type="entry name" value="TETRASPANIN"/>
    <property type="match status" value="1"/>
</dbReference>
<dbReference type="Gene3D" id="1.10.1450.10">
    <property type="entry name" value="Tetraspanin"/>
    <property type="match status" value="1"/>
</dbReference>
<evidence type="ECO:0000313" key="7">
    <source>
        <dbReference type="EMBL" id="KAK3518193.1"/>
    </source>
</evidence>
<dbReference type="Proteomes" id="UP001274896">
    <property type="component" value="Unassembled WGS sequence"/>
</dbReference>
<feature type="region of interest" description="Disordered" evidence="5">
    <location>
        <begin position="1"/>
        <end position="23"/>
    </location>
</feature>
<dbReference type="SUPFAM" id="SSF48652">
    <property type="entry name" value="Tetraspanin"/>
    <property type="match status" value="1"/>
</dbReference>
<feature type="non-terminal residue" evidence="7">
    <location>
        <position position="220"/>
    </location>
</feature>
<evidence type="ECO:0000256" key="1">
    <source>
        <dbReference type="ARBA" id="ARBA00004141"/>
    </source>
</evidence>
<reference evidence="7" key="1">
    <citation type="submission" date="2023-06" db="EMBL/GenBank/DDBJ databases">
        <title>Male Hemibagrus guttatus genome.</title>
        <authorList>
            <person name="Bian C."/>
        </authorList>
    </citation>
    <scope>NUCLEOTIDE SEQUENCE</scope>
    <source>
        <strain evidence="7">Male_cb2023</strain>
        <tissue evidence="7">Muscle</tissue>
    </source>
</reference>
<evidence type="ECO:0000256" key="6">
    <source>
        <dbReference type="SAM" id="Phobius"/>
    </source>
</evidence>
<comment type="caution">
    <text evidence="7">The sequence shown here is derived from an EMBL/GenBank/DDBJ whole genome shotgun (WGS) entry which is preliminary data.</text>
</comment>
<feature type="transmembrane region" description="Helical" evidence="6">
    <location>
        <begin position="69"/>
        <end position="93"/>
    </location>
</feature>
<dbReference type="Pfam" id="PF00335">
    <property type="entry name" value="Tetraspanin"/>
    <property type="match status" value="1"/>
</dbReference>
<accession>A0AAE0QCI3</accession>
<dbReference type="AlphaFoldDB" id="A0AAE0QCI3"/>
<dbReference type="PANTHER" id="PTHR19282">
    <property type="entry name" value="TETRASPANIN"/>
    <property type="match status" value="1"/>
</dbReference>
<sequence>VHRTGQPPDPQHHSGNTSHRIERDNITVHGTRTLDGTHSVFFSIGFGLATILLSILGMYGAYQEHVGVLFLYSIFMTLEFIALLTLTVISMLIQPQREKIADETFKNMTSFYNTNEVFHRELNQLQQEAECCGLLDYYEFRQQIPPSCDCPQNYTDKEASCAQLKNCSLILLRHVKNALRIMYGTSFTLATIMARLLTRQTLAPPKKSGPAMGPGEELGT</sequence>
<evidence type="ECO:0000256" key="2">
    <source>
        <dbReference type="ARBA" id="ARBA00022692"/>
    </source>
</evidence>
<dbReference type="InterPro" id="IPR018499">
    <property type="entry name" value="Tetraspanin/Peripherin"/>
</dbReference>
<dbReference type="InterPro" id="IPR008952">
    <property type="entry name" value="Tetraspanin_EC2_sf"/>
</dbReference>
<evidence type="ECO:0000256" key="5">
    <source>
        <dbReference type="SAM" id="MobiDB-lite"/>
    </source>
</evidence>
<evidence type="ECO:0008006" key="9">
    <source>
        <dbReference type="Google" id="ProtNLM"/>
    </source>
</evidence>